<gene>
    <name evidence="1" type="ORF">PMAYCL1PPCAC_31283</name>
</gene>
<proteinExistence type="predicted"/>
<dbReference type="GO" id="GO:0030297">
    <property type="term" value="F:transmembrane receptor protein tyrosine kinase activator activity"/>
    <property type="evidence" value="ECO:0007669"/>
    <property type="project" value="TreeGrafter"/>
</dbReference>
<protein>
    <submittedName>
        <fullName evidence="1">Uncharacterized protein</fullName>
    </submittedName>
</protein>
<dbReference type="PANTHER" id="PTHR21105:SF0">
    <property type="entry name" value="GH16255P"/>
    <property type="match status" value="1"/>
</dbReference>
<name>A0AAN5DDD7_9BILA</name>
<dbReference type="AlphaFoldDB" id="A0AAN5DDD7"/>
<sequence length="114" mass="12489">SQFFSFRALHSIMISARTCLLISVALTHVLLTTSGSIPIPPRKVGVGEDTRHILLWYQNPMHMAYNQPIPAEALEACQQQHATACPSPSSDGSYRCITIGDICDHRPQCPGAED</sequence>
<reference evidence="2" key="1">
    <citation type="submission" date="2022-10" db="EMBL/GenBank/DDBJ databases">
        <title>Genome assembly of Pristionchus species.</title>
        <authorList>
            <person name="Yoshida K."/>
            <person name="Sommer R.J."/>
        </authorList>
    </citation>
    <scope>NUCLEOTIDE SEQUENCE [LARGE SCALE GENOMIC DNA]</scope>
    <source>
        <strain evidence="2">RS5460</strain>
    </source>
</reference>
<accession>A0AAN5DDD7</accession>
<dbReference type="GO" id="GO:0043410">
    <property type="term" value="P:positive regulation of MAPK cascade"/>
    <property type="evidence" value="ECO:0007669"/>
    <property type="project" value="TreeGrafter"/>
</dbReference>
<dbReference type="Proteomes" id="UP001328107">
    <property type="component" value="Unassembled WGS sequence"/>
</dbReference>
<keyword evidence="2" id="KW-1185">Reference proteome</keyword>
<feature type="non-terminal residue" evidence="1">
    <location>
        <position position="114"/>
    </location>
</feature>
<dbReference type="PANTHER" id="PTHR21105">
    <property type="entry name" value="GH16255P"/>
    <property type="match status" value="1"/>
</dbReference>
<dbReference type="EMBL" id="BTRK01000006">
    <property type="protein sequence ID" value="GMR61088.1"/>
    <property type="molecule type" value="Genomic_DNA"/>
</dbReference>
<evidence type="ECO:0000313" key="1">
    <source>
        <dbReference type="EMBL" id="GMR61088.1"/>
    </source>
</evidence>
<organism evidence="1 2">
    <name type="scientific">Pristionchus mayeri</name>
    <dbReference type="NCBI Taxonomy" id="1317129"/>
    <lineage>
        <taxon>Eukaryota</taxon>
        <taxon>Metazoa</taxon>
        <taxon>Ecdysozoa</taxon>
        <taxon>Nematoda</taxon>
        <taxon>Chromadorea</taxon>
        <taxon>Rhabditida</taxon>
        <taxon>Rhabditina</taxon>
        <taxon>Diplogasteromorpha</taxon>
        <taxon>Diplogasteroidea</taxon>
        <taxon>Neodiplogasteridae</taxon>
        <taxon>Pristionchus</taxon>
    </lineage>
</organism>
<evidence type="ECO:0000313" key="2">
    <source>
        <dbReference type="Proteomes" id="UP001328107"/>
    </source>
</evidence>
<dbReference type="GO" id="GO:0043195">
    <property type="term" value="C:terminal bouton"/>
    <property type="evidence" value="ECO:0007669"/>
    <property type="project" value="TreeGrafter"/>
</dbReference>
<comment type="caution">
    <text evidence="1">The sequence shown here is derived from an EMBL/GenBank/DDBJ whole genome shotgun (WGS) entry which is preliminary data.</text>
</comment>
<feature type="non-terminal residue" evidence="1">
    <location>
        <position position="1"/>
    </location>
</feature>